<dbReference type="InterPro" id="IPR050980">
    <property type="entry name" value="2C_sensor_his_kinase"/>
</dbReference>
<name>A0A2S0NCJ1_9HYPH</name>
<keyword evidence="7" id="KW-0808">Transferase</keyword>
<dbReference type="InterPro" id="IPR036890">
    <property type="entry name" value="HATPase_C_sf"/>
</dbReference>
<evidence type="ECO:0000256" key="14">
    <source>
        <dbReference type="ARBA" id="ARBA00023136"/>
    </source>
</evidence>
<evidence type="ECO:0000256" key="4">
    <source>
        <dbReference type="ARBA" id="ARBA00022475"/>
    </source>
</evidence>
<dbReference type="AlphaFoldDB" id="A0A2S0NCJ1"/>
<dbReference type="GO" id="GO:0005524">
    <property type="term" value="F:ATP binding"/>
    <property type="evidence" value="ECO:0007669"/>
    <property type="project" value="UniProtKB-KW"/>
</dbReference>
<dbReference type="SUPFAM" id="SSF55874">
    <property type="entry name" value="ATPase domain of HSP90 chaperone/DNA topoisomerase II/histidine kinase"/>
    <property type="match status" value="1"/>
</dbReference>
<evidence type="ECO:0000256" key="10">
    <source>
        <dbReference type="ARBA" id="ARBA00022777"/>
    </source>
</evidence>
<keyword evidence="13" id="KW-0902">Two-component regulatory system</keyword>
<keyword evidence="5" id="KW-0997">Cell inner membrane</keyword>
<dbReference type="InterPro" id="IPR003660">
    <property type="entry name" value="HAMP_dom"/>
</dbReference>
<keyword evidence="8 15" id="KW-0812">Transmembrane</keyword>
<sequence length="458" mass="48969">MSRASEPGPPSRLANVMARFDSLTARTVLVVLLGIGIVHLVSLWTYQISLDREAALSSDARLADRLLAIKRAVMRVPPGEREAVAHDLSGGSVDAHWSRTEHAVAGGADAARWDSLGRRLREILPELAEDGLVIGANRRGADDPHLAMISIRLPDQSWVNVGLVAPPVHASGSHGTLLSTSLMALGALLVSVLLVGWLTRPLSLFAEAAKGFYRNRSVTPLPETGPREVRDLAAAFNDMQRRIASLIEDRTQALAAVSHDLKTPITRLRFRIEDLDDPGARKAIAADLDDMERMIDQTLAFLRGERADEEVRSVDLVAILQTITDDMTDRGRHIGLGGLSSAVIAGRHLALKRAFGNLVENAVKYAGEVDVTVEREADRFVVTINDDGPGIALADVDRAMSPFVRLEPSRNQSTGGFGLGLPIAKAIIEGHGGTIALGQRPAGGLAVTVSLPEGGPVP</sequence>
<accession>A0A2S0NCJ1</accession>
<feature type="transmembrane region" description="Helical" evidence="15">
    <location>
        <begin position="23"/>
        <end position="46"/>
    </location>
</feature>
<dbReference type="InterPro" id="IPR005467">
    <property type="entry name" value="His_kinase_dom"/>
</dbReference>
<feature type="domain" description="Histidine kinase" evidence="16">
    <location>
        <begin position="256"/>
        <end position="455"/>
    </location>
</feature>
<reference evidence="18 19" key="1">
    <citation type="submission" date="2018-03" db="EMBL/GenBank/DDBJ databases">
        <title>Genome sequencing of Phreatobacter sp.</title>
        <authorList>
            <person name="Kim S.-J."/>
            <person name="Heo J."/>
            <person name="Kwon S.-W."/>
        </authorList>
    </citation>
    <scope>NUCLEOTIDE SEQUENCE [LARGE SCALE GENOMIC DNA]</scope>
    <source>
        <strain evidence="18 19">S-12</strain>
    </source>
</reference>
<dbReference type="Proteomes" id="UP000237889">
    <property type="component" value="Chromosome"/>
</dbReference>
<dbReference type="SMART" id="SM00304">
    <property type="entry name" value="HAMP"/>
    <property type="match status" value="1"/>
</dbReference>
<evidence type="ECO:0000256" key="8">
    <source>
        <dbReference type="ARBA" id="ARBA00022692"/>
    </source>
</evidence>
<evidence type="ECO:0000256" key="6">
    <source>
        <dbReference type="ARBA" id="ARBA00022553"/>
    </source>
</evidence>
<proteinExistence type="predicted"/>
<evidence type="ECO:0000256" key="15">
    <source>
        <dbReference type="SAM" id="Phobius"/>
    </source>
</evidence>
<dbReference type="InterPro" id="IPR036097">
    <property type="entry name" value="HisK_dim/P_sf"/>
</dbReference>
<evidence type="ECO:0000313" key="18">
    <source>
        <dbReference type="EMBL" id="AVO45889.1"/>
    </source>
</evidence>
<evidence type="ECO:0000256" key="2">
    <source>
        <dbReference type="ARBA" id="ARBA00004429"/>
    </source>
</evidence>
<keyword evidence="19" id="KW-1185">Reference proteome</keyword>
<dbReference type="InterPro" id="IPR003661">
    <property type="entry name" value="HisK_dim/P_dom"/>
</dbReference>
<dbReference type="EC" id="2.7.13.3" evidence="3"/>
<comment type="subcellular location">
    <subcellularLocation>
        <location evidence="2">Cell inner membrane</location>
        <topology evidence="2">Multi-pass membrane protein</topology>
    </subcellularLocation>
</comment>
<evidence type="ECO:0000256" key="1">
    <source>
        <dbReference type="ARBA" id="ARBA00000085"/>
    </source>
</evidence>
<dbReference type="Pfam" id="PF00672">
    <property type="entry name" value="HAMP"/>
    <property type="match status" value="1"/>
</dbReference>
<evidence type="ECO:0000259" key="16">
    <source>
        <dbReference type="PROSITE" id="PS50109"/>
    </source>
</evidence>
<dbReference type="PRINTS" id="PR00344">
    <property type="entry name" value="BCTRLSENSOR"/>
</dbReference>
<dbReference type="CDD" id="cd06225">
    <property type="entry name" value="HAMP"/>
    <property type="match status" value="1"/>
</dbReference>
<feature type="domain" description="HAMP" evidence="17">
    <location>
        <begin position="196"/>
        <end position="248"/>
    </location>
</feature>
<evidence type="ECO:0000256" key="11">
    <source>
        <dbReference type="ARBA" id="ARBA00022840"/>
    </source>
</evidence>
<dbReference type="PROSITE" id="PS50109">
    <property type="entry name" value="HIS_KIN"/>
    <property type="match status" value="1"/>
</dbReference>
<dbReference type="PROSITE" id="PS50885">
    <property type="entry name" value="HAMP"/>
    <property type="match status" value="1"/>
</dbReference>
<dbReference type="OrthoDB" id="9804645at2"/>
<dbReference type="SMART" id="SM00388">
    <property type="entry name" value="HisKA"/>
    <property type="match status" value="1"/>
</dbReference>
<dbReference type="Gene3D" id="3.30.565.10">
    <property type="entry name" value="Histidine kinase-like ATPase, C-terminal domain"/>
    <property type="match status" value="1"/>
</dbReference>
<evidence type="ECO:0000256" key="5">
    <source>
        <dbReference type="ARBA" id="ARBA00022519"/>
    </source>
</evidence>
<dbReference type="SUPFAM" id="SSF47384">
    <property type="entry name" value="Homodimeric domain of signal transducing histidine kinase"/>
    <property type="match status" value="1"/>
</dbReference>
<dbReference type="CDD" id="cd00082">
    <property type="entry name" value="HisKA"/>
    <property type="match status" value="1"/>
</dbReference>
<dbReference type="InterPro" id="IPR004358">
    <property type="entry name" value="Sig_transdc_His_kin-like_C"/>
</dbReference>
<evidence type="ECO:0000259" key="17">
    <source>
        <dbReference type="PROSITE" id="PS50885"/>
    </source>
</evidence>
<dbReference type="PANTHER" id="PTHR44936:SF5">
    <property type="entry name" value="SENSOR HISTIDINE KINASE ENVZ"/>
    <property type="match status" value="1"/>
</dbReference>
<evidence type="ECO:0000313" key="19">
    <source>
        <dbReference type="Proteomes" id="UP000237889"/>
    </source>
</evidence>
<keyword evidence="9" id="KW-0547">Nucleotide-binding</keyword>
<dbReference type="InterPro" id="IPR003594">
    <property type="entry name" value="HATPase_dom"/>
</dbReference>
<keyword evidence="4" id="KW-1003">Cell membrane</keyword>
<keyword evidence="11" id="KW-0067">ATP-binding</keyword>
<keyword evidence="6" id="KW-0597">Phosphoprotein</keyword>
<protein>
    <recommendedName>
        <fullName evidence="3">histidine kinase</fullName>
        <ecNumber evidence="3">2.7.13.3</ecNumber>
    </recommendedName>
</protein>
<keyword evidence="10 18" id="KW-0418">Kinase</keyword>
<feature type="transmembrane region" description="Helical" evidence="15">
    <location>
        <begin position="177"/>
        <end position="198"/>
    </location>
</feature>
<evidence type="ECO:0000256" key="3">
    <source>
        <dbReference type="ARBA" id="ARBA00012438"/>
    </source>
</evidence>
<comment type="catalytic activity">
    <reaction evidence="1">
        <text>ATP + protein L-histidine = ADP + protein N-phospho-L-histidine.</text>
        <dbReference type="EC" id="2.7.13.3"/>
    </reaction>
</comment>
<dbReference type="GO" id="GO:0000155">
    <property type="term" value="F:phosphorelay sensor kinase activity"/>
    <property type="evidence" value="ECO:0007669"/>
    <property type="project" value="InterPro"/>
</dbReference>
<dbReference type="GO" id="GO:0005886">
    <property type="term" value="C:plasma membrane"/>
    <property type="evidence" value="ECO:0007669"/>
    <property type="project" value="UniProtKB-SubCell"/>
</dbReference>
<keyword evidence="14 15" id="KW-0472">Membrane</keyword>
<evidence type="ECO:0000256" key="12">
    <source>
        <dbReference type="ARBA" id="ARBA00022989"/>
    </source>
</evidence>
<dbReference type="Pfam" id="PF00512">
    <property type="entry name" value="HisKA"/>
    <property type="match status" value="1"/>
</dbReference>
<evidence type="ECO:0000256" key="9">
    <source>
        <dbReference type="ARBA" id="ARBA00022741"/>
    </source>
</evidence>
<dbReference type="Gene3D" id="1.10.287.130">
    <property type="match status" value="1"/>
</dbReference>
<dbReference type="CDD" id="cd00075">
    <property type="entry name" value="HATPase"/>
    <property type="match status" value="1"/>
</dbReference>
<dbReference type="SMART" id="SM00387">
    <property type="entry name" value="HATPase_c"/>
    <property type="match status" value="1"/>
</dbReference>
<dbReference type="EMBL" id="CP027668">
    <property type="protein sequence ID" value="AVO45889.1"/>
    <property type="molecule type" value="Genomic_DNA"/>
</dbReference>
<keyword evidence="12 15" id="KW-1133">Transmembrane helix</keyword>
<dbReference type="PANTHER" id="PTHR44936">
    <property type="entry name" value="SENSOR PROTEIN CREC"/>
    <property type="match status" value="1"/>
</dbReference>
<evidence type="ECO:0000256" key="13">
    <source>
        <dbReference type="ARBA" id="ARBA00023012"/>
    </source>
</evidence>
<dbReference type="Pfam" id="PF02518">
    <property type="entry name" value="HATPase_c"/>
    <property type="match status" value="1"/>
</dbReference>
<gene>
    <name evidence="18" type="ORF">C6569_12885</name>
</gene>
<dbReference type="RefSeq" id="WP_106749230.1">
    <property type="nucleotide sequence ID" value="NZ_CP027668.1"/>
</dbReference>
<organism evidence="18 19">
    <name type="scientific">Phreatobacter cathodiphilus</name>
    <dbReference type="NCBI Taxonomy" id="1868589"/>
    <lineage>
        <taxon>Bacteria</taxon>
        <taxon>Pseudomonadati</taxon>
        <taxon>Pseudomonadota</taxon>
        <taxon>Alphaproteobacteria</taxon>
        <taxon>Hyphomicrobiales</taxon>
        <taxon>Phreatobacteraceae</taxon>
        <taxon>Phreatobacter</taxon>
    </lineage>
</organism>
<evidence type="ECO:0000256" key="7">
    <source>
        <dbReference type="ARBA" id="ARBA00022679"/>
    </source>
</evidence>
<dbReference type="KEGG" id="phr:C6569_12885"/>